<dbReference type="AlphaFoldDB" id="A0AAD1FEF0"/>
<accession>A0AAD1FEF0</accession>
<evidence type="ECO:0000313" key="1">
    <source>
        <dbReference type="EMBL" id="BAU73885.1"/>
    </source>
</evidence>
<proteinExistence type="predicted"/>
<reference evidence="2" key="1">
    <citation type="submission" date="2015-05" db="EMBL/GenBank/DDBJ databases">
        <title>Draft genome sequencing of a biphenyl-degrading bacterium, Pseudomonas balearica KF707 (=NBRC110670).</title>
        <authorList>
            <person name="Kimura N."/>
            <person name="Hirose J."/>
            <person name="Watanabe T."/>
            <person name="Suenaga H."/>
            <person name="Fujihara H."/>
            <person name="Noguchi M."/>
            <person name="Hashimoto M."/>
            <person name="Shimodaira J."/>
            <person name="Tsuchikane K."/>
            <person name="Hosoyama A."/>
            <person name="Yamazoe A."/>
            <person name="Fujita N."/>
            <person name="Furukawa K."/>
        </authorList>
    </citation>
    <scope>NUCLEOTIDE SEQUENCE [LARGE SCALE GENOMIC DNA]</scope>
    <source>
        <strain evidence="2">DSM 10086 / NBRC 110670 / KF707</strain>
    </source>
</reference>
<protein>
    <submittedName>
        <fullName evidence="1">Uncharacterized protein</fullName>
    </submittedName>
</protein>
<organism evidence="1 2">
    <name type="scientific">Metapseudomonas furukawaii</name>
    <name type="common">Pseudomonas furukawaii</name>
    <dbReference type="NCBI Taxonomy" id="1149133"/>
    <lineage>
        <taxon>Bacteria</taxon>
        <taxon>Pseudomonadati</taxon>
        <taxon>Pseudomonadota</taxon>
        <taxon>Gammaproteobacteria</taxon>
        <taxon>Pseudomonadales</taxon>
        <taxon>Pseudomonadaceae</taxon>
        <taxon>Metapseudomonas</taxon>
    </lineage>
</organism>
<evidence type="ECO:0000313" key="2">
    <source>
        <dbReference type="Proteomes" id="UP000218554"/>
    </source>
</evidence>
<sequence>MGGVLGEDSVEVAPPSTNCVKNCQAQNRVRGKFPVLGFPFPVPDASRLTPRLP</sequence>
<reference evidence="1 2" key="2">
    <citation type="journal article" date="2017" name="Int. J. Syst. Evol. Microbiol.">
        <title>Pseudomonas furukawaii sp. nov., a polychlorinated biphenyl-degrading bacterium isolated from biphenyl-contaminated soil in Japan.</title>
        <authorList>
            <person name="Kimura N."/>
            <person name="Watanabe T."/>
            <person name="Suenaga H."/>
            <person name="Fujihara H."/>
            <person name="Futagami T."/>
            <person name="Goto M."/>
            <person name="Hanada S."/>
            <person name="Hirose J."/>
        </authorList>
    </citation>
    <scope>NUCLEOTIDE SEQUENCE [LARGE SCALE GENOMIC DNA]</scope>
    <source>
        <strain evidence="2">DSM 10086 / NBRC 110670 / KF707</strain>
    </source>
</reference>
<keyword evidence="2" id="KW-1185">Reference proteome</keyword>
<name>A0AAD1FEF0_METFU</name>
<dbReference type="KEGG" id="pfuw:KF707C_21970"/>
<gene>
    <name evidence="1" type="ORF">KF707C_21970</name>
</gene>
<dbReference type="EMBL" id="AP014862">
    <property type="protein sequence ID" value="BAU73885.1"/>
    <property type="molecule type" value="Genomic_DNA"/>
</dbReference>
<dbReference type="Proteomes" id="UP000218554">
    <property type="component" value="Chromosome"/>
</dbReference>